<comment type="caution">
    <text evidence="1">The sequence shown here is derived from an EMBL/GenBank/DDBJ whole genome shotgun (WGS) entry which is preliminary data.</text>
</comment>
<name>A0ACC0KEX4_CHOFU</name>
<evidence type="ECO:0000313" key="2">
    <source>
        <dbReference type="Proteomes" id="UP001064048"/>
    </source>
</evidence>
<keyword evidence="2" id="KW-1185">Reference proteome</keyword>
<evidence type="ECO:0000313" key="1">
    <source>
        <dbReference type="EMBL" id="KAI8435086.1"/>
    </source>
</evidence>
<proteinExistence type="predicted"/>
<accession>A0ACC0KEX4</accession>
<dbReference type="Proteomes" id="UP001064048">
    <property type="component" value="Chromosome 5"/>
</dbReference>
<protein>
    <submittedName>
        <fullName evidence="1">Uncharacterized protein</fullName>
    </submittedName>
</protein>
<gene>
    <name evidence="1" type="ORF">MSG28_003487</name>
</gene>
<dbReference type="EMBL" id="CM046105">
    <property type="protein sequence ID" value="KAI8435086.1"/>
    <property type="molecule type" value="Genomic_DNA"/>
</dbReference>
<reference evidence="1 2" key="1">
    <citation type="journal article" date="2022" name="Genome Biol. Evol.">
        <title>The Spruce Budworm Genome: Reconstructing the Evolutionary History of Antifreeze Proteins.</title>
        <authorList>
            <person name="Beliveau C."/>
            <person name="Gagne P."/>
            <person name="Picq S."/>
            <person name="Vernygora O."/>
            <person name="Keeling C.I."/>
            <person name="Pinkney K."/>
            <person name="Doucet D."/>
            <person name="Wen F."/>
            <person name="Johnston J.S."/>
            <person name="Maaroufi H."/>
            <person name="Boyle B."/>
            <person name="Laroche J."/>
            <person name="Dewar K."/>
            <person name="Juretic N."/>
            <person name="Blackburn G."/>
            <person name="Nisole A."/>
            <person name="Brunet B."/>
            <person name="Brandao M."/>
            <person name="Lumley L."/>
            <person name="Duan J."/>
            <person name="Quan G."/>
            <person name="Lucarotti C.J."/>
            <person name="Roe A.D."/>
            <person name="Sperling F.A.H."/>
            <person name="Levesque R.C."/>
            <person name="Cusson M."/>
        </authorList>
    </citation>
    <scope>NUCLEOTIDE SEQUENCE [LARGE SCALE GENOMIC DNA]</scope>
    <source>
        <strain evidence="1">Glfc:IPQL:Cfum</strain>
    </source>
</reference>
<sequence>MVLCPPFRWSSKGGFNLNSAAAAPPEEEVRRGTIKLTENEVQVNNGPLTNGVVSSQDDTPMSPEPGTSSKKSTSSYMSIQSAKTNYSKDSDVEMDGRKSSTGLKTVSDLIQANPEPQARRKRGIIAPHAPLDTSRASVDLQYMKYEKDDKSIEQIKKAIMANDFLKNLMDDELLTMVVEAMSPQEFTAVSLIIREGESGSHLYVSALGQFEVLKGGQVVKTFGPGEAFGELAILYKAKRFASIRCISEAKVWTLERRVFQKIMVGSGRREQEYNVRFLASVPLLKGIHQIELAKISDFLKREFFSAGTTVVRQGERGDKFYIIRGGTVAVTKREGEGPERRVGTLRRGDYFGEQALLHEDRRLATVTAQPPGVECLTLERGPFTELLGNLEELKNVRHSIPPPLQQRKSSQVKSEFEFVELKELEIVGTMGVGGFGRVELVQYKRDPKLTFALKCLKKVDMVQQQQQVHAYNEKNIMMVCNSPFICRLYRTFKDNKYIYFLMEPILGGDVWTILQKQRFFPEATARFMAACVVEAFQYLHSKDIVYRDLKPENLMLDRLGYIKLVDFGFAKQLDPNIKTWTFAGTPEYVAPEIVLNKGHDRAVDCWALGVFIYELLVGKPPFRAPGSDHMKTYTLILRGIDAVPFHPRVPKSAQMLIRKLCRAVPAERLGYLKKIIDIKNHKWFLGFDFEALRERKLKPPLVQPVASSTDLGNFEKYPKEKLPPDETSGWDLDFENQARVKEKRSRHYNAGQRAENLCVVPFTADEAVSTNGRHALVGINLVHLIIVRTNSSIPTNPCRIDIYGPTESVTDPSDRHRQRHWRQCRRATRGAAAGDAPSRTRKHMFCVLRSAECGCLPLPRVVMEAVCERGDGACAARASAAALHALHLYCACVATALLCCCKKKPLHSRTTKRWRGQNVRGVASLVLGAAQCCAAAAAALRPTRAAPLAAAALALPAWLLAATLHVALWTRRSAASLLYLAIYWMLIALSNAAILWECFENEPSPNHIEIYVYTVSMFMALIVSAVDCVCFYDEVTKRFQKDQKSSTDNLSDVTYLHNDSHFYSKISFYWLNPLLYRGYVSPLEQDDLGELPEVEKSIKHYTKLKRIYNNQKGMVFDKCMRLAPWSAATPGSEEEAPLLQAPDSGSTQAGLLANLVSQDTYNVMSCVGICHYTWAIPLKVAVILYLLYTKLGVSAIIGSAASILFITPLQFYIGKKLSDNSKEIGKCTDHRISKLTEILQGMHVIKLYVWEDLFNEKILNLREVELKFLNKESIYWSCLTFTTQASTILVTVITFTVYYFLDNSNTFTAVNIFTGLALFNQLSVPLLILPVTVLMVIQALVSTNRIKEYLDLPESNNVREEENIAFCQRKRSDKFNIAFVDIKPEDNSLDNNVVDTNESDDPNSDQYSDEDMFTTADDKEEILVKFRNAAFTWGLKNDSLLEVDHLDIPAGKLIMVVGATGSGKTSFLSCTLGEMYIERGDVCWNGNCSTWYAGQPPWLLEGSVRTNIVMDSAWCPRKYARILRATGLRPDLQLLPEGDATQLGSGGAPLSGGQRVRLAVARALYAGARLLALDEPLGALDAALARHVVARALVPAARRGAAVLLATNRLELLHYADLVIAMEDGRVVGFGRPSESDPALARWARRAAEARAAAARGGAGPPGGSARERTRLVRALSRARFYRTMSDDTTVGISEATGAHLLTEVPTCAGGSWRRSTLRQRPSLSRQFSSPPPTVHHHKWRRDVRRAVSADESCEGLRREASLLRRLLRRPRAHHTLGRWTPKTLRRLISSDSDTPHEENQANGTMNDTALETSCLSIGSNGVDVTVSIADKATSDKDDTEQENDFSECSIWWAYARACGWWGAAYWAAAVAAQGFALAADCWLGYTAAQNSQTPLTDQQMWHSVRTYAWWSLVGAAAAGAAQAACACAGAAARRTLHERMLHAALHASPAAAAGAPPPPPPGTALQRFGADIAVIDKKLPIAVSRWVQLALLCGAALLVNAVAAPWTLLALLPACLFYLGLQSVYLHNARELQGSEARSAAGVVSLAAQATAGGGTVRAGRLQPRMRAAFLARLDDNHKALLLLNAANRWLGLTLDLVGAASVCVSLGVSVCGGSTAAALAGTYALLLPAFLAHLAKCRADLDLQLAAVARVRAHSALPQEDYREDCPIPTGWERNGKIEMENLVVQQEPGALPILNNINLAINPGEKVAICGRSGSGKSTLLLSCVGGTTITNGRILVDGVDARRVPLRALRHRIVVLPQEATMFSGTLRENLDPLAVHTDEEIWHSIRAVGLYDFVTSQPAGLECSVGKARCGWSGGRAARASAARALLHARLASALLLDEPGAALDAPGERALLAGMAAAAPDTTIITVAHRVSSVRGYDRGVVLEAGRAVEQGPVPALLGTPGSRLAAMLATPHDT</sequence>
<organism evidence="1 2">
    <name type="scientific">Choristoneura fumiferana</name>
    <name type="common">Spruce budworm moth</name>
    <name type="synonym">Archips fumiferana</name>
    <dbReference type="NCBI Taxonomy" id="7141"/>
    <lineage>
        <taxon>Eukaryota</taxon>
        <taxon>Metazoa</taxon>
        <taxon>Ecdysozoa</taxon>
        <taxon>Arthropoda</taxon>
        <taxon>Hexapoda</taxon>
        <taxon>Insecta</taxon>
        <taxon>Pterygota</taxon>
        <taxon>Neoptera</taxon>
        <taxon>Endopterygota</taxon>
        <taxon>Lepidoptera</taxon>
        <taxon>Glossata</taxon>
        <taxon>Ditrysia</taxon>
        <taxon>Tortricoidea</taxon>
        <taxon>Tortricidae</taxon>
        <taxon>Tortricinae</taxon>
        <taxon>Choristoneura</taxon>
    </lineage>
</organism>